<gene>
    <name evidence="5" type="ORF">QTN89_07650</name>
</gene>
<evidence type="ECO:0000256" key="2">
    <source>
        <dbReference type="ARBA" id="ARBA00023043"/>
    </source>
</evidence>
<dbReference type="EMBL" id="JASZZN010000004">
    <property type="protein sequence ID" value="MDM4015296.1"/>
    <property type="molecule type" value="Genomic_DNA"/>
</dbReference>
<accession>A0ABT7PGB5</accession>
<dbReference type="PANTHER" id="PTHR24198">
    <property type="entry name" value="ANKYRIN REPEAT AND PROTEIN KINASE DOMAIN-CONTAINING PROTEIN"/>
    <property type="match status" value="1"/>
</dbReference>
<dbReference type="Pfam" id="PF00023">
    <property type="entry name" value="Ank"/>
    <property type="match status" value="1"/>
</dbReference>
<feature type="repeat" description="ANK" evidence="3">
    <location>
        <begin position="250"/>
        <end position="282"/>
    </location>
</feature>
<keyword evidence="6" id="KW-1185">Reference proteome</keyword>
<organism evidence="5 6">
    <name type="scientific">Roseiconus lacunae</name>
    <dbReference type="NCBI Taxonomy" id="2605694"/>
    <lineage>
        <taxon>Bacteria</taxon>
        <taxon>Pseudomonadati</taxon>
        <taxon>Planctomycetota</taxon>
        <taxon>Planctomycetia</taxon>
        <taxon>Pirellulales</taxon>
        <taxon>Pirellulaceae</taxon>
        <taxon>Roseiconus</taxon>
    </lineage>
</organism>
<dbReference type="SMART" id="SM00248">
    <property type="entry name" value="ANK"/>
    <property type="match status" value="9"/>
</dbReference>
<feature type="region of interest" description="Disordered" evidence="4">
    <location>
        <begin position="291"/>
        <end position="312"/>
    </location>
</feature>
<dbReference type="PANTHER" id="PTHR24198:SF165">
    <property type="entry name" value="ANKYRIN REPEAT-CONTAINING PROTEIN-RELATED"/>
    <property type="match status" value="1"/>
</dbReference>
<comment type="caution">
    <text evidence="5">The sequence shown here is derived from an EMBL/GenBank/DDBJ whole genome shotgun (WGS) entry which is preliminary data.</text>
</comment>
<reference evidence="5 6" key="1">
    <citation type="submission" date="2023-06" db="EMBL/GenBank/DDBJ databases">
        <title>Roseiconus lacunae JC819 isolated from Gulf of Mannar region, Tamil Nadu.</title>
        <authorList>
            <person name="Pk S."/>
            <person name="Ch S."/>
            <person name="Ch V.R."/>
        </authorList>
    </citation>
    <scope>NUCLEOTIDE SEQUENCE [LARGE SCALE GENOMIC DNA]</scope>
    <source>
        <strain evidence="5 6">JC819</strain>
    </source>
</reference>
<evidence type="ECO:0000313" key="5">
    <source>
        <dbReference type="EMBL" id="MDM4015296.1"/>
    </source>
</evidence>
<keyword evidence="1" id="KW-0677">Repeat</keyword>
<feature type="repeat" description="ANK" evidence="3">
    <location>
        <begin position="207"/>
        <end position="239"/>
    </location>
</feature>
<dbReference type="Gene3D" id="1.25.40.20">
    <property type="entry name" value="Ankyrin repeat-containing domain"/>
    <property type="match status" value="5"/>
</dbReference>
<sequence>MQSQCPPANVDSGFTVVLRCLICGVAICVMLEGFALAADSPTDAPSLADLAERSEWVNLKLKLRSGADPNAQQPDGTTALHWAVYHQDQPSIDALIEAGVEVDVPNRYDVTPLAIACRYGSYATAKRLLDAGANAKGATAGEETYLMHASRLGDHALVRALIDRGADVNQRQRDKQTALMWAAAAGHEPVVDALLIAGAELDVRLRSGFTALHFAARQGHFDVVHRLLDAGADVNDRMNPINASGRAPRKGMSPLMLAVESAHFQLAIELIDRGADPNDQRSGFAPLHALSWVRRPPRGDNPDGDPPPVGSGTLGSLAFAKELVARGADVNLQLERGRYAKAKLNPKGGTPLLFAAFTNDVAYADVLVGLGADVTLANADGTTPMLAAAGVGVFVADEYPGFEDETLAMIDRLVRWGATIDDVDAHGETVIHGAAYRSFARVVDRFMELGADPHRWNRKNSLGSTPLQVAQGKRPGSFKPNQLTIAAISRALESAGIKPEMWTRSGPAWSD</sequence>
<evidence type="ECO:0000256" key="4">
    <source>
        <dbReference type="SAM" id="MobiDB-lite"/>
    </source>
</evidence>
<dbReference type="InterPro" id="IPR036770">
    <property type="entry name" value="Ankyrin_rpt-contain_sf"/>
</dbReference>
<name>A0ABT7PGB5_9BACT</name>
<dbReference type="SUPFAM" id="SSF48403">
    <property type="entry name" value="Ankyrin repeat"/>
    <property type="match status" value="1"/>
</dbReference>
<feature type="repeat" description="ANK" evidence="3">
    <location>
        <begin position="141"/>
        <end position="173"/>
    </location>
</feature>
<dbReference type="RefSeq" id="WP_289162777.1">
    <property type="nucleotide sequence ID" value="NZ_JASZZN010000004.1"/>
</dbReference>
<feature type="repeat" description="ANK" evidence="3">
    <location>
        <begin position="174"/>
        <end position="206"/>
    </location>
</feature>
<feature type="repeat" description="ANK" evidence="3">
    <location>
        <begin position="347"/>
        <end position="379"/>
    </location>
</feature>
<keyword evidence="2 3" id="KW-0040">ANK repeat</keyword>
<dbReference type="Proteomes" id="UP001239462">
    <property type="component" value="Unassembled WGS sequence"/>
</dbReference>
<evidence type="ECO:0000256" key="3">
    <source>
        <dbReference type="PROSITE-ProRule" id="PRU00023"/>
    </source>
</evidence>
<evidence type="ECO:0000256" key="1">
    <source>
        <dbReference type="ARBA" id="ARBA00022737"/>
    </source>
</evidence>
<dbReference type="InterPro" id="IPR002110">
    <property type="entry name" value="Ankyrin_rpt"/>
</dbReference>
<dbReference type="Pfam" id="PF12796">
    <property type="entry name" value="Ank_2"/>
    <property type="match status" value="2"/>
</dbReference>
<dbReference type="PROSITE" id="PS50088">
    <property type="entry name" value="ANK_REPEAT"/>
    <property type="match status" value="7"/>
</dbReference>
<protein>
    <submittedName>
        <fullName evidence="5">Ankyrin repeat domain-containing protein</fullName>
    </submittedName>
</protein>
<evidence type="ECO:0000313" key="6">
    <source>
        <dbReference type="Proteomes" id="UP001239462"/>
    </source>
</evidence>
<proteinExistence type="predicted"/>
<dbReference type="PROSITE" id="PS50297">
    <property type="entry name" value="ANK_REP_REGION"/>
    <property type="match status" value="6"/>
</dbReference>
<feature type="repeat" description="ANK" evidence="3">
    <location>
        <begin position="426"/>
        <end position="458"/>
    </location>
</feature>
<feature type="repeat" description="ANK" evidence="3">
    <location>
        <begin position="75"/>
        <end position="107"/>
    </location>
</feature>
<dbReference type="PRINTS" id="PR01415">
    <property type="entry name" value="ANKYRIN"/>
</dbReference>